<dbReference type="InterPro" id="IPR036249">
    <property type="entry name" value="Thioredoxin-like_sf"/>
</dbReference>
<evidence type="ECO:0000256" key="5">
    <source>
        <dbReference type="SAM" id="SignalP"/>
    </source>
</evidence>
<keyword evidence="4" id="KW-0676">Redox-active center</keyword>
<evidence type="ECO:0000313" key="8">
    <source>
        <dbReference type="Proteomes" id="UP001232117"/>
    </source>
</evidence>
<dbReference type="InterPro" id="IPR000866">
    <property type="entry name" value="AhpC/TSA"/>
</dbReference>
<dbReference type="SUPFAM" id="SSF52833">
    <property type="entry name" value="Thioredoxin-like"/>
    <property type="match status" value="1"/>
</dbReference>
<reference evidence="7 8" key="2">
    <citation type="submission" date="2023-06" db="EMBL/GenBank/DDBJ databases">
        <title>Complete Genome Sequence of Flavobacterium keumense K3R-10.</title>
        <authorList>
            <person name="Jeong H."/>
            <person name="Jhang S.Y."/>
            <person name="Kim J.N."/>
        </authorList>
    </citation>
    <scope>NUCLEOTIDE SEQUENCE [LARGE SCALE GENOMIC DNA]</scope>
    <source>
        <strain evidence="7 8">K3R-10</strain>
    </source>
</reference>
<dbReference type="PANTHER" id="PTHR42852:SF6">
    <property type="entry name" value="THIOL:DISULFIDE INTERCHANGE PROTEIN DSBE"/>
    <property type="match status" value="1"/>
</dbReference>
<dbReference type="Gene3D" id="3.40.30.10">
    <property type="entry name" value="Glutaredoxin"/>
    <property type="match status" value="1"/>
</dbReference>
<dbReference type="PROSITE" id="PS51352">
    <property type="entry name" value="THIOREDOXIN_2"/>
    <property type="match status" value="1"/>
</dbReference>
<dbReference type="Pfam" id="PF00578">
    <property type="entry name" value="AhpC-TSA"/>
    <property type="match status" value="1"/>
</dbReference>
<gene>
    <name evidence="7" type="ORF">MG292_09740</name>
</gene>
<dbReference type="InterPro" id="IPR050553">
    <property type="entry name" value="Thioredoxin_ResA/DsbE_sf"/>
</dbReference>
<keyword evidence="2" id="KW-0201">Cytochrome c-type biogenesis</keyword>
<evidence type="ECO:0000256" key="1">
    <source>
        <dbReference type="ARBA" id="ARBA00004196"/>
    </source>
</evidence>
<dbReference type="Pfam" id="PF17127">
    <property type="entry name" value="DUF5106"/>
    <property type="match status" value="1"/>
</dbReference>
<evidence type="ECO:0000256" key="2">
    <source>
        <dbReference type="ARBA" id="ARBA00022748"/>
    </source>
</evidence>
<dbReference type="InterPro" id="IPR033395">
    <property type="entry name" value="DUF5106"/>
</dbReference>
<dbReference type="InterPro" id="IPR017937">
    <property type="entry name" value="Thioredoxin_CS"/>
</dbReference>
<dbReference type="CDD" id="cd02966">
    <property type="entry name" value="TlpA_like_family"/>
    <property type="match status" value="1"/>
</dbReference>
<dbReference type="InterPro" id="IPR013766">
    <property type="entry name" value="Thioredoxin_domain"/>
</dbReference>
<feature type="domain" description="Thioredoxin" evidence="6">
    <location>
        <begin position="333"/>
        <end position="483"/>
    </location>
</feature>
<reference evidence="7 8" key="1">
    <citation type="submission" date="2022-02" db="EMBL/GenBank/DDBJ databases">
        <authorList>
            <person name="Cha I.-T."/>
            <person name="Lee K.-E."/>
            <person name="Park S.-J."/>
        </authorList>
    </citation>
    <scope>NUCLEOTIDE SEQUENCE [LARGE SCALE GENOMIC DNA]</scope>
    <source>
        <strain evidence="7 8">K3R-10</strain>
    </source>
</reference>
<evidence type="ECO:0000256" key="3">
    <source>
        <dbReference type="ARBA" id="ARBA00023157"/>
    </source>
</evidence>
<feature type="signal peptide" evidence="5">
    <location>
        <begin position="1"/>
        <end position="21"/>
    </location>
</feature>
<sequence>MKTLSIVCTFFVFITTFSTLAQTKKNIPASQIEFQSSEYKNKMFYLASHYGKYQTLLDSVKGTNDGKLVFKKDQKYVEGIYMLVTSDKKIELEFLMDTNQKFNIRVTNPTEKTIAIDNSPLNQDFNNFNSFFRIKMEGIKALEKTLADKKTKQDSALVIKDLKKIQSEINTYKNNYIQSNPSNTLALLFRMSQPIDNFLNKPSDEKLASKTDSIAYLKKHFFDGIDFKDNRLLRNPFLENRIATYFNSFVPVTPEAVTTEIVQILNQTDQPNGDVFKYLSLHFVDLYAEPKIMGMDRVFINIYNTYFKNKEYTWLQLKQKEFFTFKVSSIKDNLVGDKGRNLFMLTQDQKRIDLYDIKAKYTVIAFWDPTCGHCATEIPKMHELYEKEWKQKGVVVFAVNNNTNEMVKWKEFIDKEKLSDWVNVYPAPVVTGNYTKEDVDFQTLYNVRQTPVIYLLDQDKKIIAKKVGAENYTKIIEQLETKK</sequence>
<dbReference type="RefSeq" id="WP_264532923.1">
    <property type="nucleotide sequence ID" value="NZ_CP092332.1"/>
</dbReference>
<evidence type="ECO:0000313" key="7">
    <source>
        <dbReference type="EMBL" id="WGK94351.1"/>
    </source>
</evidence>
<evidence type="ECO:0000259" key="6">
    <source>
        <dbReference type="PROSITE" id="PS51352"/>
    </source>
</evidence>
<protein>
    <submittedName>
        <fullName evidence="7">DUF5106 domain-containing protein</fullName>
    </submittedName>
</protein>
<dbReference type="Proteomes" id="UP001232117">
    <property type="component" value="Chromosome"/>
</dbReference>
<keyword evidence="3" id="KW-1015">Disulfide bond</keyword>
<name>A0ABY8N652_9FLAO</name>
<dbReference type="EMBL" id="CP092332">
    <property type="protein sequence ID" value="WGK94351.1"/>
    <property type="molecule type" value="Genomic_DNA"/>
</dbReference>
<dbReference type="PANTHER" id="PTHR42852">
    <property type="entry name" value="THIOL:DISULFIDE INTERCHANGE PROTEIN DSBE"/>
    <property type="match status" value="1"/>
</dbReference>
<proteinExistence type="predicted"/>
<evidence type="ECO:0000256" key="4">
    <source>
        <dbReference type="ARBA" id="ARBA00023284"/>
    </source>
</evidence>
<comment type="subcellular location">
    <subcellularLocation>
        <location evidence="1">Cell envelope</location>
    </subcellularLocation>
</comment>
<keyword evidence="5" id="KW-0732">Signal</keyword>
<organism evidence="7 8">
    <name type="scientific">Flavobacterium keumense</name>
    <dbReference type="NCBI Taxonomy" id="1306518"/>
    <lineage>
        <taxon>Bacteria</taxon>
        <taxon>Pseudomonadati</taxon>
        <taxon>Bacteroidota</taxon>
        <taxon>Flavobacteriia</taxon>
        <taxon>Flavobacteriales</taxon>
        <taxon>Flavobacteriaceae</taxon>
        <taxon>Flavobacterium</taxon>
    </lineage>
</organism>
<keyword evidence="8" id="KW-1185">Reference proteome</keyword>
<dbReference type="PROSITE" id="PS00194">
    <property type="entry name" value="THIOREDOXIN_1"/>
    <property type="match status" value="1"/>
</dbReference>
<accession>A0ABY8N652</accession>
<feature type="chain" id="PRO_5047038034" evidence="5">
    <location>
        <begin position="22"/>
        <end position="483"/>
    </location>
</feature>